<dbReference type="CDD" id="cd00567">
    <property type="entry name" value="ACAD"/>
    <property type="match status" value="1"/>
</dbReference>
<dbReference type="RefSeq" id="XP_062725613.1">
    <property type="nucleotide sequence ID" value="XM_062868267.1"/>
</dbReference>
<protein>
    <submittedName>
        <fullName evidence="7">Acyl-CoA dehydrogenase/oxidase</fullName>
    </submittedName>
</protein>
<dbReference type="GO" id="GO:0046359">
    <property type="term" value="P:butyrate catabolic process"/>
    <property type="evidence" value="ECO:0007669"/>
    <property type="project" value="TreeGrafter"/>
</dbReference>
<name>A0AAJ0H0Z9_9PEZI</name>
<evidence type="ECO:0000256" key="2">
    <source>
        <dbReference type="ARBA" id="ARBA00009347"/>
    </source>
</evidence>
<dbReference type="InterPro" id="IPR037069">
    <property type="entry name" value="AcylCoA_DH/ox_N_sf"/>
</dbReference>
<dbReference type="InterPro" id="IPR009100">
    <property type="entry name" value="AcylCoA_DH/oxidase_NM_dom_sf"/>
</dbReference>
<comment type="similarity">
    <text evidence="2">Belongs to the acyl-CoA dehydrogenase family.</text>
</comment>
<dbReference type="PANTHER" id="PTHR43884">
    <property type="entry name" value="ACYL-COA DEHYDROGENASE"/>
    <property type="match status" value="1"/>
</dbReference>
<comment type="cofactor">
    <cofactor evidence="1">
        <name>FAD</name>
        <dbReference type="ChEBI" id="CHEBI:57692"/>
    </cofactor>
</comment>
<dbReference type="Gene3D" id="1.20.140.10">
    <property type="entry name" value="Butyryl-CoA Dehydrogenase, subunit A, domain 3"/>
    <property type="match status" value="1"/>
</dbReference>
<evidence type="ECO:0000256" key="3">
    <source>
        <dbReference type="ARBA" id="ARBA00022630"/>
    </source>
</evidence>
<evidence type="ECO:0000313" key="8">
    <source>
        <dbReference type="Proteomes" id="UP001273166"/>
    </source>
</evidence>
<dbReference type="AlphaFoldDB" id="A0AAJ0H0Z9"/>
<dbReference type="Pfam" id="PF02771">
    <property type="entry name" value="Acyl-CoA_dh_N"/>
    <property type="match status" value="1"/>
</dbReference>
<keyword evidence="3" id="KW-0285">Flavoprotein</keyword>
<dbReference type="InterPro" id="IPR036250">
    <property type="entry name" value="AcylCo_DH-like_C"/>
</dbReference>
<dbReference type="GO" id="GO:0003995">
    <property type="term" value="F:acyl-CoA dehydrogenase activity"/>
    <property type="evidence" value="ECO:0007669"/>
    <property type="project" value="TreeGrafter"/>
</dbReference>
<dbReference type="InterPro" id="IPR013786">
    <property type="entry name" value="AcylCoA_DH/ox_N"/>
</dbReference>
<evidence type="ECO:0000259" key="5">
    <source>
        <dbReference type="Pfam" id="PF00441"/>
    </source>
</evidence>
<dbReference type="GeneID" id="87887096"/>
<keyword evidence="4" id="KW-0274">FAD</keyword>
<dbReference type="Gene3D" id="1.10.540.10">
    <property type="entry name" value="Acyl-CoA dehydrogenase/oxidase, N-terminal domain"/>
    <property type="match status" value="1"/>
</dbReference>
<dbReference type="EMBL" id="JAUDZG010000001">
    <property type="protein sequence ID" value="KAK3309833.1"/>
    <property type="molecule type" value="Genomic_DNA"/>
</dbReference>
<proteinExistence type="inferred from homology"/>
<dbReference type="Gene3D" id="2.40.110.10">
    <property type="entry name" value="Butyryl-CoA Dehydrogenase, subunit A, domain 2"/>
    <property type="match status" value="1"/>
</dbReference>
<dbReference type="Proteomes" id="UP001273166">
    <property type="component" value="Unassembled WGS sequence"/>
</dbReference>
<dbReference type="InterPro" id="IPR009075">
    <property type="entry name" value="AcylCo_DH/oxidase_C"/>
</dbReference>
<reference evidence="7" key="1">
    <citation type="journal article" date="2023" name="Mol. Phylogenet. Evol.">
        <title>Genome-scale phylogeny and comparative genomics of the fungal order Sordariales.</title>
        <authorList>
            <person name="Hensen N."/>
            <person name="Bonometti L."/>
            <person name="Westerberg I."/>
            <person name="Brannstrom I.O."/>
            <person name="Guillou S."/>
            <person name="Cros-Aarteil S."/>
            <person name="Calhoun S."/>
            <person name="Haridas S."/>
            <person name="Kuo A."/>
            <person name="Mondo S."/>
            <person name="Pangilinan J."/>
            <person name="Riley R."/>
            <person name="LaButti K."/>
            <person name="Andreopoulos B."/>
            <person name="Lipzen A."/>
            <person name="Chen C."/>
            <person name="Yan M."/>
            <person name="Daum C."/>
            <person name="Ng V."/>
            <person name="Clum A."/>
            <person name="Steindorff A."/>
            <person name="Ohm R.A."/>
            <person name="Martin F."/>
            <person name="Silar P."/>
            <person name="Natvig D.O."/>
            <person name="Lalanne C."/>
            <person name="Gautier V."/>
            <person name="Ament-Velasquez S.L."/>
            <person name="Kruys A."/>
            <person name="Hutchinson M.I."/>
            <person name="Powell A.J."/>
            <person name="Barry K."/>
            <person name="Miller A.N."/>
            <person name="Grigoriev I.V."/>
            <person name="Debuchy R."/>
            <person name="Gladieux P."/>
            <person name="Hiltunen Thoren M."/>
            <person name="Johannesson H."/>
        </authorList>
    </citation>
    <scope>NUCLEOTIDE SEQUENCE</scope>
    <source>
        <strain evidence="7">CBS 333.67</strain>
    </source>
</reference>
<accession>A0AAJ0H0Z9</accession>
<dbReference type="GO" id="GO:0050660">
    <property type="term" value="F:flavin adenine dinucleotide binding"/>
    <property type="evidence" value="ECO:0007669"/>
    <property type="project" value="InterPro"/>
</dbReference>
<feature type="domain" description="Acyl-CoA dehydrogenase/oxidase C-terminal" evidence="5">
    <location>
        <begin position="262"/>
        <end position="410"/>
    </location>
</feature>
<dbReference type="SUPFAM" id="SSF47203">
    <property type="entry name" value="Acyl-CoA dehydrogenase C-terminal domain-like"/>
    <property type="match status" value="1"/>
</dbReference>
<dbReference type="Pfam" id="PF00441">
    <property type="entry name" value="Acyl-CoA_dh_1"/>
    <property type="match status" value="1"/>
</dbReference>
<evidence type="ECO:0000313" key="7">
    <source>
        <dbReference type="EMBL" id="KAK3309833.1"/>
    </source>
</evidence>
<comment type="caution">
    <text evidence="7">The sequence shown here is derived from an EMBL/GenBank/DDBJ whole genome shotgun (WGS) entry which is preliminary data.</text>
</comment>
<sequence length="435" mass="45958">MPINFHLSASEAATRAAAANFAEHILKPARAEYLQHEEHHRRFQATHPAYVAAVQGGLLKGQISPAHGGSGGSLVETAIMVEECYAVEPSTALTIFATGLGLTPLNIAAGKAGQHAEFLAPFLRGEGAPLASLVFSEPGGVANAMEKGVRGFQTTARRDGDEWVIDGEKMWATNCAGWDFKGCDLACVVCRDVTEGISKPNGDPKDSVMIILVTRADLDRSGPGAFEVLRHISTPGHTSVSGPHVRYTNVRVPAKNVLCPPGQGAQVAFASFDASAVLVGAMGVGVMRAAFDAALAFAKRDSRNGAVPLLERQAFADLLSGVKMQTEAARALTWKAAHAMEHGPGNYDARRELALAAKVYCSDASVQACMDVINAVGVTAYDLSQPFAELLNTAIVLPIFDGGNVGIRRRHLQQLMLSPTYDAWAATFGPSSGKQ</sequence>
<reference evidence="7" key="2">
    <citation type="submission" date="2023-06" db="EMBL/GenBank/DDBJ databases">
        <authorList>
            <consortium name="Lawrence Berkeley National Laboratory"/>
            <person name="Mondo S.J."/>
            <person name="Hensen N."/>
            <person name="Bonometti L."/>
            <person name="Westerberg I."/>
            <person name="Brannstrom I.O."/>
            <person name="Guillou S."/>
            <person name="Cros-Aarteil S."/>
            <person name="Calhoun S."/>
            <person name="Haridas S."/>
            <person name="Kuo A."/>
            <person name="Pangilinan J."/>
            <person name="Riley R."/>
            <person name="Labutti K."/>
            <person name="Andreopoulos B."/>
            <person name="Lipzen A."/>
            <person name="Chen C."/>
            <person name="Yanf M."/>
            <person name="Daum C."/>
            <person name="Ng V."/>
            <person name="Clum A."/>
            <person name="Steindorff A."/>
            <person name="Ohm R."/>
            <person name="Martin F."/>
            <person name="Silar P."/>
            <person name="Natvig D."/>
            <person name="Lalanne C."/>
            <person name="Gautier V."/>
            <person name="Ament-Velasquez S.L."/>
            <person name="Kruys A."/>
            <person name="Hutchinson M.I."/>
            <person name="Powell A.J."/>
            <person name="Barry K."/>
            <person name="Miller A.N."/>
            <person name="Grigoriev I.V."/>
            <person name="Debuchy R."/>
            <person name="Gladieux P."/>
            <person name="Thoren M.H."/>
            <person name="Johannesson H."/>
        </authorList>
    </citation>
    <scope>NUCLEOTIDE SEQUENCE</scope>
    <source>
        <strain evidence="7">CBS 333.67</strain>
    </source>
</reference>
<organism evidence="7 8">
    <name type="scientific">Chaetomium strumarium</name>
    <dbReference type="NCBI Taxonomy" id="1170767"/>
    <lineage>
        <taxon>Eukaryota</taxon>
        <taxon>Fungi</taxon>
        <taxon>Dikarya</taxon>
        <taxon>Ascomycota</taxon>
        <taxon>Pezizomycotina</taxon>
        <taxon>Sordariomycetes</taxon>
        <taxon>Sordariomycetidae</taxon>
        <taxon>Sordariales</taxon>
        <taxon>Chaetomiaceae</taxon>
        <taxon>Chaetomium</taxon>
    </lineage>
</organism>
<evidence type="ECO:0000256" key="1">
    <source>
        <dbReference type="ARBA" id="ARBA00001974"/>
    </source>
</evidence>
<keyword evidence="8" id="KW-1185">Reference proteome</keyword>
<dbReference type="PANTHER" id="PTHR43884:SF12">
    <property type="entry name" value="ISOVALERYL-COA DEHYDROGENASE, MITOCHONDRIAL-RELATED"/>
    <property type="match status" value="1"/>
</dbReference>
<feature type="domain" description="Acyl-CoA dehydrogenase/oxidase N-terminal" evidence="6">
    <location>
        <begin position="10"/>
        <end position="126"/>
    </location>
</feature>
<dbReference type="SUPFAM" id="SSF56645">
    <property type="entry name" value="Acyl-CoA dehydrogenase NM domain-like"/>
    <property type="match status" value="1"/>
</dbReference>
<gene>
    <name evidence="7" type="ORF">B0T15DRAFT_516670</name>
</gene>
<dbReference type="InterPro" id="IPR046373">
    <property type="entry name" value="Acyl-CoA_Oxase/DH_mid-dom_sf"/>
</dbReference>
<evidence type="ECO:0000256" key="4">
    <source>
        <dbReference type="ARBA" id="ARBA00022827"/>
    </source>
</evidence>
<dbReference type="GO" id="GO:0033539">
    <property type="term" value="P:fatty acid beta-oxidation using acyl-CoA dehydrogenase"/>
    <property type="evidence" value="ECO:0007669"/>
    <property type="project" value="TreeGrafter"/>
</dbReference>
<evidence type="ECO:0000259" key="6">
    <source>
        <dbReference type="Pfam" id="PF02771"/>
    </source>
</evidence>